<keyword evidence="3" id="KW-1185">Reference proteome</keyword>
<evidence type="ECO:0000313" key="2">
    <source>
        <dbReference type="EMBL" id="PRY22138.1"/>
    </source>
</evidence>
<comment type="caution">
    <text evidence="2">The sequence shown here is derived from an EMBL/GenBank/DDBJ whole genome shotgun (WGS) entry which is preliminary data.</text>
</comment>
<accession>A0A2T0RLT8</accession>
<dbReference type="PANTHER" id="PTHR40254">
    <property type="entry name" value="BLR0577 PROTEIN"/>
    <property type="match status" value="1"/>
</dbReference>
<evidence type="ECO:0000313" key="3">
    <source>
        <dbReference type="Proteomes" id="UP000239480"/>
    </source>
</evidence>
<protein>
    <submittedName>
        <fullName evidence="2">Putative NAD(P)/FAD-binding protein YdhS</fullName>
    </submittedName>
</protein>
<organism evidence="2 3">
    <name type="scientific">Aliiruegeria haliotis</name>
    <dbReference type="NCBI Taxonomy" id="1280846"/>
    <lineage>
        <taxon>Bacteria</taxon>
        <taxon>Pseudomonadati</taxon>
        <taxon>Pseudomonadota</taxon>
        <taxon>Alphaproteobacteria</taxon>
        <taxon>Rhodobacterales</taxon>
        <taxon>Roseobacteraceae</taxon>
        <taxon>Aliiruegeria</taxon>
    </lineage>
</organism>
<dbReference type="InterPro" id="IPR052189">
    <property type="entry name" value="L-asp_N-monooxygenase_NS-form"/>
</dbReference>
<dbReference type="AlphaFoldDB" id="A0A2T0RLT8"/>
<sequence length="529" mass="57231">MRLAIVGFGPRGLGALEALLRHGHGPISVDVFEPDPHPGAGPNFSPEEDPRCLLNLPLRDVKLPDPPNVSFPQFQEWVQEHDQNRFLPRAHLGAYLSARFSAVREALPDTFRLRILPHFVTYAGKGDDGAWVLNAGDKSFGPYDEVLLSLGQPDTIPDEQIARWRAHADRHRLPFLAAYPTEAVVAAAENWTDSVVGIRGLGLSTLDMISVLTLGRGGHMHAGRYIPSGREPATILPFSLDGMAPAPKPETAELAARFALDASEKETFRRLLAEALALDPDASVRHLAQTLLQPVARICGSDASEWIDTELINPGTQRGEDPVAALRRDIAIAAGDEPPSVGYTVGQIWRGWQPDLRRVLRNTPARADTRMAIVGFDTGLKRYSYGPPVEDARLLLALIEQGLVRLTVANDPDIELVPEGWRLDGRRTAGVMIDAVLPSAAFSSLDSKLIRGLAGRGAVRALADTAGVETVSDGQVVAADGITTRGMSMLGRLTEGSVIAADSIHDCFGMVADQWAKGMFERAVKPVSR</sequence>
<feature type="domain" description="FAD-dependent urate hydroxylase HpyO/Asp monooxygenase CreE-like FAD/NAD(P)-binding" evidence="1">
    <location>
        <begin position="4"/>
        <end position="152"/>
    </location>
</feature>
<dbReference type="RefSeq" id="WP_106205896.1">
    <property type="nucleotide sequence ID" value="NZ_PVTD01000007.1"/>
</dbReference>
<dbReference type="InterPro" id="IPR036188">
    <property type="entry name" value="FAD/NAD-bd_sf"/>
</dbReference>
<proteinExistence type="predicted"/>
<dbReference type="SUPFAM" id="SSF51905">
    <property type="entry name" value="FAD/NAD(P)-binding domain"/>
    <property type="match status" value="1"/>
</dbReference>
<dbReference type="PANTHER" id="PTHR40254:SF1">
    <property type="entry name" value="BLR0577 PROTEIN"/>
    <property type="match status" value="1"/>
</dbReference>
<reference evidence="2 3" key="1">
    <citation type="submission" date="2018-03" db="EMBL/GenBank/DDBJ databases">
        <title>Genomic Encyclopedia of Archaeal and Bacterial Type Strains, Phase II (KMG-II): from individual species to whole genera.</title>
        <authorList>
            <person name="Goeker M."/>
        </authorList>
    </citation>
    <scope>NUCLEOTIDE SEQUENCE [LARGE SCALE GENOMIC DNA]</scope>
    <source>
        <strain evidence="2 3">DSM 29328</strain>
    </source>
</reference>
<evidence type="ECO:0000259" key="1">
    <source>
        <dbReference type="Pfam" id="PF13454"/>
    </source>
</evidence>
<gene>
    <name evidence="2" type="ORF">CLV78_10762</name>
</gene>
<dbReference type="InterPro" id="IPR038732">
    <property type="entry name" value="HpyO/CreE_NAD-binding"/>
</dbReference>
<dbReference type="Proteomes" id="UP000239480">
    <property type="component" value="Unassembled WGS sequence"/>
</dbReference>
<dbReference type="EMBL" id="PVTD01000007">
    <property type="protein sequence ID" value="PRY22138.1"/>
    <property type="molecule type" value="Genomic_DNA"/>
</dbReference>
<dbReference type="OrthoDB" id="6309046at2"/>
<name>A0A2T0RLT8_9RHOB</name>
<dbReference type="PRINTS" id="PR00419">
    <property type="entry name" value="ADXRDTASE"/>
</dbReference>
<dbReference type="Pfam" id="PF13454">
    <property type="entry name" value="NAD_binding_9"/>
    <property type="match status" value="1"/>
</dbReference>